<name>A0A6A6DZK4_9PEZI</name>
<accession>A0A6A6DZK4</accession>
<feature type="non-terminal residue" evidence="1">
    <location>
        <position position="60"/>
    </location>
</feature>
<proteinExistence type="predicted"/>
<feature type="non-terminal residue" evidence="1">
    <location>
        <position position="1"/>
    </location>
</feature>
<evidence type="ECO:0000313" key="2">
    <source>
        <dbReference type="Proteomes" id="UP000800200"/>
    </source>
</evidence>
<reference evidence="1" key="1">
    <citation type="journal article" date="2020" name="Stud. Mycol.">
        <title>101 Dothideomycetes genomes: a test case for predicting lifestyles and emergence of pathogens.</title>
        <authorList>
            <person name="Haridas S."/>
            <person name="Albert R."/>
            <person name="Binder M."/>
            <person name="Bloem J."/>
            <person name="Labutti K."/>
            <person name="Salamov A."/>
            <person name="Andreopoulos B."/>
            <person name="Baker S."/>
            <person name="Barry K."/>
            <person name="Bills G."/>
            <person name="Bluhm B."/>
            <person name="Cannon C."/>
            <person name="Castanera R."/>
            <person name="Culley D."/>
            <person name="Daum C."/>
            <person name="Ezra D."/>
            <person name="Gonzalez J."/>
            <person name="Henrissat B."/>
            <person name="Kuo A."/>
            <person name="Liang C."/>
            <person name="Lipzen A."/>
            <person name="Lutzoni F."/>
            <person name="Magnuson J."/>
            <person name="Mondo S."/>
            <person name="Nolan M."/>
            <person name="Ohm R."/>
            <person name="Pangilinan J."/>
            <person name="Park H.-J."/>
            <person name="Ramirez L."/>
            <person name="Alfaro M."/>
            <person name="Sun H."/>
            <person name="Tritt A."/>
            <person name="Yoshinaga Y."/>
            <person name="Zwiers L.-H."/>
            <person name="Turgeon B."/>
            <person name="Goodwin S."/>
            <person name="Spatafora J."/>
            <person name="Crous P."/>
            <person name="Grigoriev I."/>
        </authorList>
    </citation>
    <scope>NUCLEOTIDE SEQUENCE</scope>
    <source>
        <strain evidence="1">CBS 207.26</strain>
    </source>
</reference>
<keyword evidence="2" id="KW-1185">Reference proteome</keyword>
<dbReference type="Proteomes" id="UP000800200">
    <property type="component" value="Unassembled WGS sequence"/>
</dbReference>
<organism evidence="1 2">
    <name type="scientific">Zopfia rhizophila CBS 207.26</name>
    <dbReference type="NCBI Taxonomy" id="1314779"/>
    <lineage>
        <taxon>Eukaryota</taxon>
        <taxon>Fungi</taxon>
        <taxon>Dikarya</taxon>
        <taxon>Ascomycota</taxon>
        <taxon>Pezizomycotina</taxon>
        <taxon>Dothideomycetes</taxon>
        <taxon>Dothideomycetes incertae sedis</taxon>
        <taxon>Zopfiaceae</taxon>
        <taxon>Zopfia</taxon>
    </lineage>
</organism>
<evidence type="ECO:0000313" key="1">
    <source>
        <dbReference type="EMBL" id="KAF2183729.1"/>
    </source>
</evidence>
<dbReference type="EMBL" id="ML994641">
    <property type="protein sequence ID" value="KAF2183729.1"/>
    <property type="molecule type" value="Genomic_DNA"/>
</dbReference>
<protein>
    <submittedName>
        <fullName evidence="1">Uncharacterized protein</fullName>
    </submittedName>
</protein>
<sequence length="60" mass="6890">QKSPAAGESDDIYPLHMLDDTKTYRDIVVTWTLRFNDVLGADNLYTSLSKLLEMGDWKKL</sequence>
<dbReference type="OrthoDB" id="21502at2759"/>
<dbReference type="AlphaFoldDB" id="A0A6A6DZK4"/>
<gene>
    <name evidence="1" type="ORF">K469DRAFT_540913</name>
</gene>